<evidence type="ECO:0000256" key="1">
    <source>
        <dbReference type="ARBA" id="ARBA00004141"/>
    </source>
</evidence>
<feature type="transmembrane region" description="Helical" evidence="10">
    <location>
        <begin position="16"/>
        <end position="40"/>
    </location>
</feature>
<evidence type="ECO:0000256" key="7">
    <source>
        <dbReference type="ARBA" id="ARBA00023265"/>
    </source>
</evidence>
<dbReference type="InterPro" id="IPR004326">
    <property type="entry name" value="Mlo"/>
</dbReference>
<keyword evidence="12" id="KW-1185">Reference proteome</keyword>
<feature type="compositionally biased region" description="Polar residues" evidence="9">
    <location>
        <begin position="408"/>
        <end position="419"/>
    </location>
</feature>
<evidence type="ECO:0000256" key="5">
    <source>
        <dbReference type="ARBA" id="ARBA00022989"/>
    </source>
</evidence>
<keyword evidence="5 8" id="KW-1133">Transmembrane helix</keyword>
<dbReference type="EMBL" id="WJXA01000009">
    <property type="protein sequence ID" value="KAF7132593.1"/>
    <property type="molecule type" value="Genomic_DNA"/>
</dbReference>
<dbReference type="Proteomes" id="UP000626092">
    <property type="component" value="Unassembled WGS sequence"/>
</dbReference>
<comment type="subcellular location">
    <subcellularLocation>
        <location evidence="1 8">Membrane</location>
        <topology evidence="1 8">Multi-pass membrane protein</topology>
    </subcellularLocation>
</comment>
<evidence type="ECO:0000256" key="6">
    <source>
        <dbReference type="ARBA" id="ARBA00023136"/>
    </source>
</evidence>
<dbReference type="GO" id="GO:0016020">
    <property type="term" value="C:membrane"/>
    <property type="evidence" value="ECO:0007669"/>
    <property type="project" value="UniProtKB-SubCell"/>
</dbReference>
<reference evidence="11" key="1">
    <citation type="submission" date="2019-11" db="EMBL/GenBank/DDBJ databases">
        <authorList>
            <person name="Liu Y."/>
            <person name="Hou J."/>
            <person name="Li T.-Q."/>
            <person name="Guan C.-H."/>
            <person name="Wu X."/>
            <person name="Wu H.-Z."/>
            <person name="Ling F."/>
            <person name="Zhang R."/>
            <person name="Shi X.-G."/>
            <person name="Ren J.-P."/>
            <person name="Chen E.-F."/>
            <person name="Sun J.-M."/>
        </authorList>
    </citation>
    <scope>NUCLEOTIDE SEQUENCE</scope>
    <source>
        <strain evidence="11">Adult_tree_wgs_1</strain>
        <tissue evidence="11">Leaves</tissue>
    </source>
</reference>
<feature type="compositionally biased region" description="Polar residues" evidence="9">
    <location>
        <begin position="366"/>
        <end position="388"/>
    </location>
</feature>
<dbReference type="GO" id="GO:0006952">
    <property type="term" value="P:defense response"/>
    <property type="evidence" value="ECO:0007669"/>
    <property type="project" value="UniProtKB-KW"/>
</dbReference>
<name>A0A834GKB9_RHOSS</name>
<evidence type="ECO:0000313" key="12">
    <source>
        <dbReference type="Proteomes" id="UP000626092"/>
    </source>
</evidence>
<accession>A0A834GKB9</accession>
<keyword evidence="4 8" id="KW-0611">Plant defense</keyword>
<dbReference type="PANTHER" id="PTHR31942">
    <property type="entry name" value="MLO-LIKE PROTEIN 1"/>
    <property type="match status" value="1"/>
</dbReference>
<evidence type="ECO:0000256" key="10">
    <source>
        <dbReference type="SAM" id="Phobius"/>
    </source>
</evidence>
<feature type="transmembrane region" description="Helical" evidence="10">
    <location>
        <begin position="224"/>
        <end position="249"/>
    </location>
</feature>
<keyword evidence="7 8" id="KW-0568">Pathogenesis-related protein</keyword>
<comment type="domain">
    <text evidence="8">The C-terminus contains a calmodulin-binding domain, which binds calmodulin in a calcium-dependent fashion.</text>
</comment>
<keyword evidence="3 8" id="KW-0812">Transmembrane</keyword>
<sequence length="483" mass="55211">MAEGSEERSLEDTPTWAVAVVCFVLVLVSIVIEHLLHLIGSWLRKRHKRSLYEALEKIKEELMLLGFISLLLTVTQDRIAEICIPKSVGNSWHPCDKHSAEEYEDKCAAKDKVQFVSAYGIHQLHIFIFVLALFHVLYCIITLGLGTLKVCFFRQFFTSVTKVDYLTLRHGFVTAHLAPQSEMDFDFRKYINRSLEEDFKVVVGISPIIWLFAVLFLLTNTHGWYSYLWLPFIPLIILLVVGAKLQVIITKMGLRIQERGDVVKGAPVVQLGDDLFWFNRPRLILFLIHVVLFTNAFQIAFFMWSWYTFGFQSCFNNQLEDIIIRLSMGLIIQVLCSYVTLPLYALMTQASNMGSTMKPAIFKEQVPSSKNGRQPETATWTPFSSQPGTPLHGMSPVQLLNGYRDSSAVDNSRQTSPRKSNADMIEGCSGSHSPIRHHDDGEESRKSRWNDQVGDEIGEIGSMQREVRISMSDFSFRKNRDRK</sequence>
<feature type="region of interest" description="Disordered" evidence="9">
    <location>
        <begin position="365"/>
        <end position="464"/>
    </location>
</feature>
<feature type="transmembrane region" description="Helical" evidence="10">
    <location>
        <begin position="126"/>
        <end position="148"/>
    </location>
</feature>
<dbReference type="AlphaFoldDB" id="A0A834GKB9"/>
<gene>
    <name evidence="8" type="primary">MLO</name>
    <name evidence="11" type="ORF">RHSIM_Rhsim09G0152900</name>
</gene>
<evidence type="ECO:0000256" key="3">
    <source>
        <dbReference type="ARBA" id="ARBA00022692"/>
    </source>
</evidence>
<comment type="caution">
    <text evidence="11">The sequence shown here is derived from an EMBL/GenBank/DDBJ whole genome shotgun (WGS) entry which is preliminary data.</text>
</comment>
<evidence type="ECO:0000256" key="8">
    <source>
        <dbReference type="RuleBase" id="RU280816"/>
    </source>
</evidence>
<feature type="transmembrane region" description="Helical" evidence="10">
    <location>
        <begin position="199"/>
        <end position="218"/>
    </location>
</feature>
<evidence type="ECO:0000256" key="9">
    <source>
        <dbReference type="SAM" id="MobiDB-lite"/>
    </source>
</evidence>
<dbReference type="GO" id="GO:0005516">
    <property type="term" value="F:calmodulin binding"/>
    <property type="evidence" value="ECO:0007669"/>
    <property type="project" value="UniProtKB-KW"/>
</dbReference>
<organism evidence="11 12">
    <name type="scientific">Rhododendron simsii</name>
    <name type="common">Sims's rhododendron</name>
    <dbReference type="NCBI Taxonomy" id="118357"/>
    <lineage>
        <taxon>Eukaryota</taxon>
        <taxon>Viridiplantae</taxon>
        <taxon>Streptophyta</taxon>
        <taxon>Embryophyta</taxon>
        <taxon>Tracheophyta</taxon>
        <taxon>Spermatophyta</taxon>
        <taxon>Magnoliopsida</taxon>
        <taxon>eudicotyledons</taxon>
        <taxon>Gunneridae</taxon>
        <taxon>Pentapetalae</taxon>
        <taxon>asterids</taxon>
        <taxon>Ericales</taxon>
        <taxon>Ericaceae</taxon>
        <taxon>Ericoideae</taxon>
        <taxon>Rhodoreae</taxon>
        <taxon>Rhododendron</taxon>
    </lineage>
</organism>
<keyword evidence="6 8" id="KW-0472">Membrane</keyword>
<protein>
    <recommendedName>
        <fullName evidence="8">MLO-like protein</fullName>
    </recommendedName>
</protein>
<feature type="transmembrane region" description="Helical" evidence="10">
    <location>
        <begin position="61"/>
        <end position="79"/>
    </location>
</feature>
<comment type="similarity">
    <text evidence="2 8">Belongs to the MLO family.</text>
</comment>
<proteinExistence type="inferred from homology"/>
<dbReference type="Pfam" id="PF03094">
    <property type="entry name" value="Mlo"/>
    <property type="match status" value="2"/>
</dbReference>
<keyword evidence="8" id="KW-0112">Calmodulin-binding</keyword>
<feature type="transmembrane region" description="Helical" evidence="10">
    <location>
        <begin position="322"/>
        <end position="347"/>
    </location>
</feature>
<evidence type="ECO:0000256" key="2">
    <source>
        <dbReference type="ARBA" id="ARBA00006574"/>
    </source>
</evidence>
<dbReference type="PANTHER" id="PTHR31942:SF84">
    <property type="entry name" value="MLO-LIKE PROTEIN 12"/>
    <property type="match status" value="1"/>
</dbReference>
<comment type="function">
    <text evidence="8">May be involved in modulation of pathogen defense and leaf cell death.</text>
</comment>
<dbReference type="OrthoDB" id="1388414at2759"/>
<feature type="compositionally biased region" description="Basic and acidic residues" evidence="9">
    <location>
        <begin position="436"/>
        <end position="449"/>
    </location>
</feature>
<feature type="transmembrane region" description="Helical" evidence="10">
    <location>
        <begin position="283"/>
        <end position="307"/>
    </location>
</feature>
<evidence type="ECO:0000256" key="4">
    <source>
        <dbReference type="ARBA" id="ARBA00022821"/>
    </source>
</evidence>
<evidence type="ECO:0000313" key="11">
    <source>
        <dbReference type="EMBL" id="KAF7132593.1"/>
    </source>
</evidence>